<accession>A0A1G2NGE1</accession>
<feature type="domain" description="Glycosyl transferase family 1" evidence="2">
    <location>
        <begin position="212"/>
        <end position="324"/>
    </location>
</feature>
<dbReference type="Gene3D" id="3.40.50.2000">
    <property type="entry name" value="Glycogen Phosphorylase B"/>
    <property type="match status" value="2"/>
</dbReference>
<sequence>MRVLYLYAGSRKAFYEKWERGEVPDTQLLGLNYMERFGIDAKFIEWRLPEFLRRISFNLVHLPYIFAIKKYDIVFICAGLPLVFIAKKILHWKNPRFVIYNTYLANALRRHPRGVLHWFNKKAIEGLDVIVCTARTQMPPLIEAGIASEKIKFVPIGIDARKFVGARGTDRVFQSDYILSVGRDLGRDYKTLFDAVRDLPVKVIVATKTEAIAGLIVPPNVEVRFNVPYEEMPALYHNALFVVTPLKSTNNSIGSETSGQYGYLEPMAACKAVIATDKPVVRDYIENEKTGLLVQPENPAALRAAIERLLRDKQFGNQLGNTAQVYVLVHFTSERWARSLSEIFKSLM</sequence>
<name>A0A1G2NGE1_9BACT</name>
<reference evidence="3 4" key="1">
    <citation type="journal article" date="2016" name="Nat. Commun.">
        <title>Thousands of microbial genomes shed light on interconnected biogeochemical processes in an aquifer system.</title>
        <authorList>
            <person name="Anantharaman K."/>
            <person name="Brown C.T."/>
            <person name="Hug L.A."/>
            <person name="Sharon I."/>
            <person name="Castelle C.J."/>
            <person name="Probst A.J."/>
            <person name="Thomas B.C."/>
            <person name="Singh A."/>
            <person name="Wilkins M.J."/>
            <person name="Karaoz U."/>
            <person name="Brodie E.L."/>
            <person name="Williams K.H."/>
            <person name="Hubbard S.S."/>
            <person name="Banfield J.F."/>
        </authorList>
    </citation>
    <scope>NUCLEOTIDE SEQUENCE [LARGE SCALE GENOMIC DNA]</scope>
</reference>
<dbReference type="Proteomes" id="UP000177797">
    <property type="component" value="Unassembled WGS sequence"/>
</dbReference>
<dbReference type="PANTHER" id="PTHR46401:SF2">
    <property type="entry name" value="GLYCOSYLTRANSFERASE WBBK-RELATED"/>
    <property type="match status" value="1"/>
</dbReference>
<gene>
    <name evidence="3" type="ORF">A2938_01910</name>
</gene>
<protein>
    <recommendedName>
        <fullName evidence="2">Glycosyl transferase family 1 domain-containing protein</fullName>
    </recommendedName>
</protein>
<evidence type="ECO:0000313" key="4">
    <source>
        <dbReference type="Proteomes" id="UP000177797"/>
    </source>
</evidence>
<dbReference type="GO" id="GO:0009103">
    <property type="term" value="P:lipopolysaccharide biosynthetic process"/>
    <property type="evidence" value="ECO:0007669"/>
    <property type="project" value="TreeGrafter"/>
</dbReference>
<comment type="caution">
    <text evidence="3">The sequence shown here is derived from an EMBL/GenBank/DDBJ whole genome shotgun (WGS) entry which is preliminary data.</text>
</comment>
<dbReference type="InterPro" id="IPR001296">
    <property type="entry name" value="Glyco_trans_1"/>
</dbReference>
<dbReference type="SUPFAM" id="SSF53756">
    <property type="entry name" value="UDP-Glycosyltransferase/glycogen phosphorylase"/>
    <property type="match status" value="1"/>
</dbReference>
<evidence type="ECO:0000313" key="3">
    <source>
        <dbReference type="EMBL" id="OHA35145.1"/>
    </source>
</evidence>
<dbReference type="GO" id="GO:0016757">
    <property type="term" value="F:glycosyltransferase activity"/>
    <property type="evidence" value="ECO:0007669"/>
    <property type="project" value="InterPro"/>
</dbReference>
<proteinExistence type="predicted"/>
<dbReference type="EMBL" id="MHSA01000001">
    <property type="protein sequence ID" value="OHA35145.1"/>
    <property type="molecule type" value="Genomic_DNA"/>
</dbReference>
<dbReference type="AlphaFoldDB" id="A0A1G2NGE1"/>
<evidence type="ECO:0000256" key="1">
    <source>
        <dbReference type="ARBA" id="ARBA00022679"/>
    </source>
</evidence>
<organism evidence="3 4">
    <name type="scientific">Candidatus Taylorbacteria bacterium RIFCSPLOWO2_01_FULL_48_100</name>
    <dbReference type="NCBI Taxonomy" id="1802322"/>
    <lineage>
        <taxon>Bacteria</taxon>
        <taxon>Candidatus Tayloriibacteriota</taxon>
    </lineage>
</organism>
<keyword evidence="1" id="KW-0808">Transferase</keyword>
<dbReference type="CDD" id="cd03801">
    <property type="entry name" value="GT4_PimA-like"/>
    <property type="match status" value="1"/>
</dbReference>
<dbReference type="Pfam" id="PF00534">
    <property type="entry name" value="Glycos_transf_1"/>
    <property type="match status" value="1"/>
</dbReference>
<dbReference type="PANTHER" id="PTHR46401">
    <property type="entry name" value="GLYCOSYLTRANSFERASE WBBK-RELATED"/>
    <property type="match status" value="1"/>
</dbReference>
<evidence type="ECO:0000259" key="2">
    <source>
        <dbReference type="Pfam" id="PF00534"/>
    </source>
</evidence>